<evidence type="ECO:0000256" key="3">
    <source>
        <dbReference type="ARBA" id="ARBA00023015"/>
    </source>
</evidence>
<dbReference type="InterPro" id="IPR037401">
    <property type="entry name" value="SnoaL-like"/>
</dbReference>
<dbReference type="PANTHER" id="PTHR43133:SF65">
    <property type="entry name" value="ECF RNA POLYMERASE SIGMA FACTOR SIGG"/>
    <property type="match status" value="1"/>
</dbReference>
<evidence type="ECO:0000259" key="8">
    <source>
        <dbReference type="Pfam" id="PF12680"/>
    </source>
</evidence>
<evidence type="ECO:0000256" key="5">
    <source>
        <dbReference type="ARBA" id="ARBA00023163"/>
    </source>
</evidence>
<dbReference type="NCBIfam" id="NF006089">
    <property type="entry name" value="PRK08241.1"/>
    <property type="match status" value="1"/>
</dbReference>
<keyword evidence="5" id="KW-0804">Transcription</keyword>
<sequence>MGDLTEPGWAVVSVDGAGLEGYRRELTGYCYRMLGSAFEAEDAVQETFLRAWNALGRFDERKGSLRTWLYHIATNICLDMLKGARRRARAMDLGPATSAGPDLGAPLPESAWVLPIPDGRVLAEDGDPAELAVSRETISLAFVAALQHLPPRQRAVLILRDVLCWRATEVAGLIGATVPSVNSALRRARVTLGGARPPAADPYRPLDGGQRALLARYVDAFERYDVAALVALLHEDATMTMPPFEWWLHGRKDIWRALSESAGPCAGSRLVPTVASGTPAFAHYLPDGAGGHRLFALQIIETTGDRLTGLTSYLNDPRLFTLFELPLSPR</sequence>
<proteinExistence type="inferred from homology"/>
<dbReference type="InterPro" id="IPR013249">
    <property type="entry name" value="RNA_pol_sigma70_r4_t2"/>
</dbReference>
<dbReference type="InterPro" id="IPR036388">
    <property type="entry name" value="WH-like_DNA-bd_sf"/>
</dbReference>
<protein>
    <submittedName>
        <fullName evidence="9">Sigma-70 family RNA polymerase sigma factor</fullName>
    </submittedName>
</protein>
<keyword evidence="3" id="KW-0805">Transcription regulation</keyword>
<keyword evidence="4" id="KW-0731">Sigma factor</keyword>
<evidence type="ECO:0000256" key="2">
    <source>
        <dbReference type="ARBA" id="ARBA00011344"/>
    </source>
</evidence>
<dbReference type="Gene3D" id="3.10.450.50">
    <property type="match status" value="1"/>
</dbReference>
<evidence type="ECO:0000313" key="10">
    <source>
        <dbReference type="Proteomes" id="UP001595891"/>
    </source>
</evidence>
<dbReference type="SUPFAM" id="SSF54427">
    <property type="entry name" value="NTF2-like"/>
    <property type="match status" value="1"/>
</dbReference>
<name>A0ABV9EM89_9ACTN</name>
<dbReference type="InterPro" id="IPR014305">
    <property type="entry name" value="RNA_pol_sigma-G_actinobac"/>
</dbReference>
<dbReference type="NCBIfam" id="TIGR02960">
    <property type="entry name" value="SigX5"/>
    <property type="match status" value="1"/>
</dbReference>
<dbReference type="InterPro" id="IPR039425">
    <property type="entry name" value="RNA_pol_sigma-70-like"/>
</dbReference>
<evidence type="ECO:0000313" key="9">
    <source>
        <dbReference type="EMBL" id="MFC4590598.1"/>
    </source>
</evidence>
<feature type="domain" description="RNA polymerase sigma factor 70 region 4 type 2" evidence="7">
    <location>
        <begin position="141"/>
        <end position="192"/>
    </location>
</feature>
<dbReference type="InterPro" id="IPR013324">
    <property type="entry name" value="RNA_pol_sigma_r3/r4-like"/>
</dbReference>
<feature type="domain" description="RNA polymerase sigma-70 region 2" evidence="6">
    <location>
        <begin position="21"/>
        <end position="87"/>
    </location>
</feature>
<dbReference type="NCBIfam" id="TIGR02937">
    <property type="entry name" value="sigma70-ECF"/>
    <property type="match status" value="1"/>
</dbReference>
<keyword evidence="10" id="KW-1185">Reference proteome</keyword>
<comment type="caution">
    <text evidence="9">The sequence shown here is derived from an EMBL/GenBank/DDBJ whole genome shotgun (WGS) entry which is preliminary data.</text>
</comment>
<dbReference type="InterPro" id="IPR032710">
    <property type="entry name" value="NTF2-like_dom_sf"/>
</dbReference>
<evidence type="ECO:0000256" key="1">
    <source>
        <dbReference type="ARBA" id="ARBA00010641"/>
    </source>
</evidence>
<dbReference type="SUPFAM" id="SSF88946">
    <property type="entry name" value="Sigma2 domain of RNA polymerase sigma factors"/>
    <property type="match status" value="1"/>
</dbReference>
<dbReference type="Pfam" id="PF08281">
    <property type="entry name" value="Sigma70_r4_2"/>
    <property type="match status" value="1"/>
</dbReference>
<dbReference type="Gene3D" id="1.10.1740.10">
    <property type="match status" value="1"/>
</dbReference>
<comment type="similarity">
    <text evidence="1">Belongs to the sigma-70 factor family. ECF subfamily.</text>
</comment>
<dbReference type="Pfam" id="PF04542">
    <property type="entry name" value="Sigma70_r2"/>
    <property type="match status" value="1"/>
</dbReference>
<dbReference type="InterPro" id="IPR007627">
    <property type="entry name" value="RNA_pol_sigma70_r2"/>
</dbReference>
<dbReference type="PANTHER" id="PTHR43133">
    <property type="entry name" value="RNA POLYMERASE ECF-TYPE SIGMA FACTO"/>
    <property type="match status" value="1"/>
</dbReference>
<comment type="subunit">
    <text evidence="2">Interacts transiently with the RNA polymerase catalytic core formed by RpoA, RpoB, RpoC and RpoZ (2 alpha, 1 beta, 1 beta' and 1 omega subunit) to form the RNA polymerase holoenzyme that can initiate transcription.</text>
</comment>
<evidence type="ECO:0000259" key="6">
    <source>
        <dbReference type="Pfam" id="PF04542"/>
    </source>
</evidence>
<dbReference type="SUPFAM" id="SSF88659">
    <property type="entry name" value="Sigma3 and sigma4 domains of RNA polymerase sigma factors"/>
    <property type="match status" value="1"/>
</dbReference>
<dbReference type="Gene3D" id="1.10.10.10">
    <property type="entry name" value="Winged helix-like DNA-binding domain superfamily/Winged helix DNA-binding domain"/>
    <property type="match status" value="1"/>
</dbReference>
<evidence type="ECO:0000256" key="4">
    <source>
        <dbReference type="ARBA" id="ARBA00023082"/>
    </source>
</evidence>
<feature type="domain" description="SnoaL-like" evidence="8">
    <location>
        <begin position="215"/>
        <end position="289"/>
    </location>
</feature>
<dbReference type="CDD" id="cd06171">
    <property type="entry name" value="Sigma70_r4"/>
    <property type="match status" value="1"/>
</dbReference>
<dbReference type="InterPro" id="IPR014284">
    <property type="entry name" value="RNA_pol_sigma-70_dom"/>
</dbReference>
<dbReference type="RefSeq" id="WP_262846497.1">
    <property type="nucleotide sequence ID" value="NZ_JANZYP010000047.1"/>
</dbReference>
<gene>
    <name evidence="9" type="ORF">ACFO8L_31195</name>
</gene>
<dbReference type="Proteomes" id="UP001595891">
    <property type="component" value="Unassembled WGS sequence"/>
</dbReference>
<organism evidence="9 10">
    <name type="scientific">Sphaerisporangium corydalis</name>
    <dbReference type="NCBI Taxonomy" id="1441875"/>
    <lineage>
        <taxon>Bacteria</taxon>
        <taxon>Bacillati</taxon>
        <taxon>Actinomycetota</taxon>
        <taxon>Actinomycetes</taxon>
        <taxon>Streptosporangiales</taxon>
        <taxon>Streptosporangiaceae</taxon>
        <taxon>Sphaerisporangium</taxon>
    </lineage>
</organism>
<accession>A0ABV9EM89</accession>
<dbReference type="Pfam" id="PF12680">
    <property type="entry name" value="SnoaL_2"/>
    <property type="match status" value="1"/>
</dbReference>
<dbReference type="InterPro" id="IPR013325">
    <property type="entry name" value="RNA_pol_sigma_r2"/>
</dbReference>
<evidence type="ECO:0000259" key="7">
    <source>
        <dbReference type="Pfam" id="PF08281"/>
    </source>
</evidence>
<dbReference type="EMBL" id="JBHSFN010000024">
    <property type="protein sequence ID" value="MFC4590598.1"/>
    <property type="molecule type" value="Genomic_DNA"/>
</dbReference>
<reference evidence="10" key="1">
    <citation type="journal article" date="2019" name="Int. J. Syst. Evol. Microbiol.">
        <title>The Global Catalogue of Microorganisms (GCM) 10K type strain sequencing project: providing services to taxonomists for standard genome sequencing and annotation.</title>
        <authorList>
            <consortium name="The Broad Institute Genomics Platform"/>
            <consortium name="The Broad Institute Genome Sequencing Center for Infectious Disease"/>
            <person name="Wu L."/>
            <person name="Ma J."/>
        </authorList>
    </citation>
    <scope>NUCLEOTIDE SEQUENCE [LARGE SCALE GENOMIC DNA]</scope>
    <source>
        <strain evidence="10">CCUG 49560</strain>
    </source>
</reference>